<dbReference type="PANTHER" id="PTHR47708:SF2">
    <property type="entry name" value="SI:CH73-132F6.5"/>
    <property type="match status" value="1"/>
</dbReference>
<dbReference type="RefSeq" id="WP_129527842.1">
    <property type="nucleotide sequence ID" value="NZ_UFQB01000009.1"/>
</dbReference>
<evidence type="ECO:0000313" key="3">
    <source>
        <dbReference type="Proteomes" id="UP000289184"/>
    </source>
</evidence>
<sequence length="127" mass="13556">MRVTLRSVAHTRCGDKGNTSNIAVIAYEPQFYPHIKNALTVQAMRAIYNEQAVRGGITRYEVDGLGVLNFVLDGALGGGVSRSLAIDNYGKALASAVLRLQLEVPDDLAPLLRGPQPTKEGSGCSKT</sequence>
<gene>
    <name evidence="2" type="ORF">AGI3411_02651</name>
</gene>
<dbReference type="AlphaFoldDB" id="A0A446CF90"/>
<keyword evidence="3" id="KW-1185">Reference proteome</keyword>
<dbReference type="PANTHER" id="PTHR47708">
    <property type="match status" value="1"/>
</dbReference>
<evidence type="ECO:0000259" key="1">
    <source>
        <dbReference type="Pfam" id="PF23544"/>
    </source>
</evidence>
<feature type="domain" description="AtuA-like ferredoxin-fold" evidence="1">
    <location>
        <begin position="3"/>
        <end position="102"/>
    </location>
</feature>
<dbReference type="Pfam" id="PF23544">
    <property type="entry name" value="AtuA_ferredoxin"/>
    <property type="match status" value="1"/>
</dbReference>
<dbReference type="Proteomes" id="UP000289184">
    <property type="component" value="Unassembled WGS sequence"/>
</dbReference>
<protein>
    <recommendedName>
        <fullName evidence="1">AtuA-like ferredoxin-fold domain-containing protein</fullName>
    </recommendedName>
</protein>
<name>A0A446CF90_9BURK</name>
<evidence type="ECO:0000313" key="2">
    <source>
        <dbReference type="EMBL" id="SSW66556.1"/>
    </source>
</evidence>
<organism evidence="2 3">
    <name type="scientific">Achromobacter agilis</name>
    <dbReference type="NCBI Taxonomy" id="1353888"/>
    <lineage>
        <taxon>Bacteria</taxon>
        <taxon>Pseudomonadati</taxon>
        <taxon>Pseudomonadota</taxon>
        <taxon>Betaproteobacteria</taxon>
        <taxon>Burkholderiales</taxon>
        <taxon>Alcaligenaceae</taxon>
        <taxon>Achromobacter</taxon>
    </lineage>
</organism>
<reference evidence="2 3" key="1">
    <citation type="submission" date="2018-07" db="EMBL/GenBank/DDBJ databases">
        <authorList>
            <person name="Peeters C."/>
        </authorList>
    </citation>
    <scope>NUCLEOTIDE SEQUENCE [LARGE SCALE GENOMIC DNA]</scope>
    <source>
        <strain evidence="2 3">LMG 3411</strain>
    </source>
</reference>
<dbReference type="InterPro" id="IPR056362">
    <property type="entry name" value="AtuA-like_ferredoxin_dom"/>
</dbReference>
<accession>A0A446CF90</accession>
<dbReference type="OrthoDB" id="21390at2"/>
<proteinExistence type="predicted"/>
<dbReference type="EMBL" id="UFQB01000009">
    <property type="protein sequence ID" value="SSW66556.1"/>
    <property type="molecule type" value="Genomic_DNA"/>
</dbReference>